<accession>A0A5B8ULR5</accession>
<sequence length="561" mass="63959">MQQQKRKRTVKRIFLLAAVLFLLFLSTLFVLANFFVEPVLRKRLHTLIVEGSDSLYTYTLGDLHTNLFGGNVEVKNLSITVDSTRYETLKARNALPALVMQLKLNEASIKGIGVFSLVFGKKIFIDEISSKEADINLLRNFKKRDTATNVTKNKEPLWKVLRSKINAIGVKRINLEGIKLLYKNNQEIDAAKLQFDRCDALFQNIRIDSASLADTSRIGYVENFSLKMHDLKFRTADSTYKLKAEWIVYNSAERRLQIDSFKLQPTLKNDERVDSFRKSWYTLTFDRVTFNGLRLDRYLRLNRAEADSAVFQSPTLSIYQDKLGERNYRSKIGSYPHQVLLRADAVIDMKKFVARNMQIAVTEKDEITREEGTINLSDLNVTVDNIVNDPALIKQNPVSTALGSGKIFGSPVQAFFRFYLDSADGKFDVKGNVQNIAASQINPVASKLANVEVPSVQIDSLNFFVRGEDFEATADVQMRYRDLSLILRKRDDETGRNSPRKFLNKILNRFAIYPANPYNGEERKAIGVKTARLTTQTFFGLIWKAVFDAMQRIMLKSGTVG</sequence>
<dbReference type="Proteomes" id="UP000321204">
    <property type="component" value="Chromosome"/>
</dbReference>
<evidence type="ECO:0008006" key="3">
    <source>
        <dbReference type="Google" id="ProtNLM"/>
    </source>
</evidence>
<evidence type="ECO:0000313" key="1">
    <source>
        <dbReference type="EMBL" id="QEC57641.1"/>
    </source>
</evidence>
<dbReference type="KEGG" id="fgg:FSB75_17610"/>
<protein>
    <recommendedName>
        <fullName evidence="3">DUF748 domain-containing protein</fullName>
    </recommendedName>
</protein>
<dbReference type="RefSeq" id="WP_146790175.1">
    <property type="nucleotide sequence ID" value="NZ_BAABIO010000003.1"/>
</dbReference>
<gene>
    <name evidence="1" type="ORF">FSB75_17610</name>
</gene>
<organism evidence="1 2">
    <name type="scientific">Flavisolibacter ginsenosidimutans</name>
    <dbReference type="NCBI Taxonomy" id="661481"/>
    <lineage>
        <taxon>Bacteria</taxon>
        <taxon>Pseudomonadati</taxon>
        <taxon>Bacteroidota</taxon>
        <taxon>Chitinophagia</taxon>
        <taxon>Chitinophagales</taxon>
        <taxon>Chitinophagaceae</taxon>
        <taxon>Flavisolibacter</taxon>
    </lineage>
</organism>
<dbReference type="AlphaFoldDB" id="A0A5B8ULR5"/>
<reference evidence="1 2" key="1">
    <citation type="journal article" date="2015" name="Int. J. Syst. Evol. Microbiol.">
        <title>Flavisolibacter ginsenosidimutans sp. nov., with ginsenoside-converting activity isolated from soil used for cultivating ginseng.</title>
        <authorList>
            <person name="Zhao Y."/>
            <person name="Liu Q."/>
            <person name="Kang M.S."/>
            <person name="Jin F."/>
            <person name="Yu H."/>
            <person name="Im W.T."/>
        </authorList>
    </citation>
    <scope>NUCLEOTIDE SEQUENCE [LARGE SCALE GENOMIC DNA]</scope>
    <source>
        <strain evidence="1 2">Gsoil 636</strain>
    </source>
</reference>
<name>A0A5B8ULR5_9BACT</name>
<proteinExistence type="predicted"/>
<keyword evidence="2" id="KW-1185">Reference proteome</keyword>
<evidence type="ECO:0000313" key="2">
    <source>
        <dbReference type="Proteomes" id="UP000321204"/>
    </source>
</evidence>
<dbReference type="EMBL" id="CP042433">
    <property type="protein sequence ID" value="QEC57641.1"/>
    <property type="molecule type" value="Genomic_DNA"/>
</dbReference>
<dbReference type="OrthoDB" id="814802at2"/>